<keyword evidence="15" id="KW-1185">Reference proteome</keyword>
<keyword evidence="6" id="KW-0050">Antiport</keyword>
<evidence type="ECO:0000256" key="1">
    <source>
        <dbReference type="ARBA" id="ARBA00003408"/>
    </source>
</evidence>
<keyword evidence="5" id="KW-0813">Transport</keyword>
<feature type="transmembrane region" description="Helical" evidence="13">
    <location>
        <begin position="286"/>
        <end position="308"/>
    </location>
</feature>
<name>I8ALJ6_9BACL</name>
<evidence type="ECO:0000256" key="13">
    <source>
        <dbReference type="SAM" id="Phobius"/>
    </source>
</evidence>
<dbReference type="PATRIC" id="fig|1196324.3.peg.898"/>
<dbReference type="Proteomes" id="UP000004080">
    <property type="component" value="Unassembled WGS sequence"/>
</dbReference>
<dbReference type="GO" id="GO:0006811">
    <property type="term" value="P:monoatomic ion transport"/>
    <property type="evidence" value="ECO:0007669"/>
    <property type="project" value="UniProtKB-KW"/>
</dbReference>
<dbReference type="Pfam" id="PF01554">
    <property type="entry name" value="MatE"/>
    <property type="match status" value="2"/>
</dbReference>
<evidence type="ECO:0000256" key="9">
    <source>
        <dbReference type="ARBA" id="ARBA00022989"/>
    </source>
</evidence>
<dbReference type="InterPro" id="IPR002528">
    <property type="entry name" value="MATE_fam"/>
</dbReference>
<feature type="transmembrane region" description="Helical" evidence="13">
    <location>
        <begin position="320"/>
        <end position="340"/>
    </location>
</feature>
<comment type="subcellular location">
    <subcellularLocation>
        <location evidence="2">Cell membrane</location>
        <topology evidence="2">Multi-pass membrane protein</topology>
    </subcellularLocation>
</comment>
<evidence type="ECO:0000256" key="7">
    <source>
        <dbReference type="ARBA" id="ARBA00022475"/>
    </source>
</evidence>
<feature type="transmembrane region" description="Helical" evidence="13">
    <location>
        <begin position="12"/>
        <end position="31"/>
    </location>
</feature>
<evidence type="ECO:0000256" key="5">
    <source>
        <dbReference type="ARBA" id="ARBA00022448"/>
    </source>
</evidence>
<keyword evidence="9 13" id="KW-1133">Transmembrane helix</keyword>
<evidence type="ECO:0000256" key="4">
    <source>
        <dbReference type="ARBA" id="ARBA00020268"/>
    </source>
</evidence>
<dbReference type="CDD" id="cd13131">
    <property type="entry name" value="MATE_NorM_like"/>
    <property type="match status" value="1"/>
</dbReference>
<sequence length="457" mass="50010">MNSTSNLQQKGALFFRLVLPIFITQIGLYAMNFLDTVMSGHAGAAQLAGVAIGTSIWVPVFTGLSGILTSITPLVSQLNGANQSTKIPYVVIQGIYLAIALALSVIVLGSFVLNPLLDAMHLERAVRDVAHGYIVALSFGMIPLFIYNTLRSFIDALGRTRVTMTITLVALPVNFVINYLLIFGKWGFPKLGGVGSGYASAITYWFITLIALYIVHKKAPFSALRIFKTWFPVSLQAWKTQLKIGIPIGFSIFFETSIFAAVTLFMSVYNTETIAAHQAALNFASFLYMLPLSISFAMTIAVGYEVGAKRFRDARQYSRLGILSALILAVFCATGLYFFTDSIAALYSNNTDVLSLTKHFLLYAIFFQLSDAIAAPIQGALRGYKDVNVTLVLSLISYWVIGLPLGYVLAHYTAIGPYGYWIGLISGLAAGACLLWMRLLTIQRKQHQATPAYENSL</sequence>
<evidence type="ECO:0000256" key="3">
    <source>
        <dbReference type="ARBA" id="ARBA00010199"/>
    </source>
</evidence>
<accession>I8ALJ6</accession>
<evidence type="ECO:0000256" key="11">
    <source>
        <dbReference type="ARBA" id="ARBA00023136"/>
    </source>
</evidence>
<comment type="caution">
    <text evidence="14">The sequence shown here is derived from an EMBL/GenBank/DDBJ whole genome shotgun (WGS) entry which is preliminary data.</text>
</comment>
<feature type="transmembrane region" description="Helical" evidence="13">
    <location>
        <begin position="51"/>
        <end position="75"/>
    </location>
</feature>
<dbReference type="PIRSF" id="PIRSF006603">
    <property type="entry name" value="DinF"/>
    <property type="match status" value="1"/>
</dbReference>
<feature type="transmembrane region" description="Helical" evidence="13">
    <location>
        <begin position="418"/>
        <end position="437"/>
    </location>
</feature>
<protein>
    <recommendedName>
        <fullName evidence="4">Probable multidrug resistance protein NorM</fullName>
    </recommendedName>
    <alternativeName>
        <fullName evidence="12">Multidrug-efflux transporter</fullName>
    </alternativeName>
</protein>
<dbReference type="GO" id="GO:0042910">
    <property type="term" value="F:xenobiotic transmembrane transporter activity"/>
    <property type="evidence" value="ECO:0007669"/>
    <property type="project" value="InterPro"/>
</dbReference>
<dbReference type="OrthoDB" id="9780160at2"/>
<evidence type="ECO:0000313" key="14">
    <source>
        <dbReference type="EMBL" id="EIT86787.1"/>
    </source>
</evidence>
<evidence type="ECO:0000256" key="6">
    <source>
        <dbReference type="ARBA" id="ARBA00022449"/>
    </source>
</evidence>
<dbReference type="NCBIfam" id="TIGR00797">
    <property type="entry name" value="matE"/>
    <property type="match status" value="1"/>
</dbReference>
<dbReference type="RefSeq" id="WP_007200982.1">
    <property type="nucleotide sequence ID" value="NZ_AKKV01000020.1"/>
</dbReference>
<dbReference type="eggNOG" id="COG0534">
    <property type="taxonomic scope" value="Bacteria"/>
</dbReference>
<feature type="transmembrane region" description="Helical" evidence="13">
    <location>
        <begin position="360"/>
        <end position="377"/>
    </location>
</feature>
<feature type="transmembrane region" description="Helical" evidence="13">
    <location>
        <begin position="87"/>
        <end position="113"/>
    </location>
</feature>
<evidence type="ECO:0000256" key="2">
    <source>
        <dbReference type="ARBA" id="ARBA00004651"/>
    </source>
</evidence>
<feature type="transmembrane region" description="Helical" evidence="13">
    <location>
        <begin position="133"/>
        <end position="150"/>
    </location>
</feature>
<dbReference type="PANTHER" id="PTHR43298">
    <property type="entry name" value="MULTIDRUG RESISTANCE PROTEIN NORM-RELATED"/>
    <property type="match status" value="1"/>
</dbReference>
<dbReference type="STRING" id="1196324.A374_04414"/>
<keyword evidence="8 13" id="KW-0812">Transmembrane</keyword>
<dbReference type="PANTHER" id="PTHR43298:SF2">
    <property type="entry name" value="FMN_FAD EXPORTER YEEO-RELATED"/>
    <property type="match status" value="1"/>
</dbReference>
<dbReference type="GO" id="GO:0005886">
    <property type="term" value="C:plasma membrane"/>
    <property type="evidence" value="ECO:0007669"/>
    <property type="project" value="UniProtKB-SubCell"/>
</dbReference>
<keyword evidence="10" id="KW-0406">Ion transport</keyword>
<dbReference type="GO" id="GO:0015297">
    <property type="term" value="F:antiporter activity"/>
    <property type="evidence" value="ECO:0007669"/>
    <property type="project" value="UniProtKB-KW"/>
</dbReference>
<keyword evidence="7" id="KW-1003">Cell membrane</keyword>
<dbReference type="InterPro" id="IPR048279">
    <property type="entry name" value="MdtK-like"/>
</dbReference>
<keyword evidence="11 13" id="KW-0472">Membrane</keyword>
<comment type="similarity">
    <text evidence="3">Belongs to the multi antimicrobial extrusion (MATE) (TC 2.A.66.1) family.</text>
</comment>
<dbReference type="AlphaFoldDB" id="I8ALJ6"/>
<evidence type="ECO:0000256" key="8">
    <source>
        <dbReference type="ARBA" id="ARBA00022692"/>
    </source>
</evidence>
<gene>
    <name evidence="14" type="ORF">A374_04414</name>
</gene>
<evidence type="ECO:0000256" key="10">
    <source>
        <dbReference type="ARBA" id="ARBA00023065"/>
    </source>
</evidence>
<proteinExistence type="inferred from homology"/>
<feature type="transmembrane region" description="Helical" evidence="13">
    <location>
        <begin position="195"/>
        <end position="215"/>
    </location>
</feature>
<dbReference type="EMBL" id="AKKV01000020">
    <property type="protein sequence ID" value="EIT86787.1"/>
    <property type="molecule type" value="Genomic_DNA"/>
</dbReference>
<organism evidence="14 15">
    <name type="scientific">Fictibacillus macauensis ZFHKF-1</name>
    <dbReference type="NCBI Taxonomy" id="1196324"/>
    <lineage>
        <taxon>Bacteria</taxon>
        <taxon>Bacillati</taxon>
        <taxon>Bacillota</taxon>
        <taxon>Bacilli</taxon>
        <taxon>Bacillales</taxon>
        <taxon>Fictibacillaceae</taxon>
        <taxon>Fictibacillus</taxon>
    </lineage>
</organism>
<evidence type="ECO:0000256" key="12">
    <source>
        <dbReference type="ARBA" id="ARBA00031636"/>
    </source>
</evidence>
<feature type="transmembrane region" description="Helical" evidence="13">
    <location>
        <begin position="389"/>
        <end position="412"/>
    </location>
</feature>
<feature type="transmembrane region" description="Helical" evidence="13">
    <location>
        <begin position="244"/>
        <end position="266"/>
    </location>
</feature>
<feature type="transmembrane region" description="Helical" evidence="13">
    <location>
        <begin position="162"/>
        <end position="183"/>
    </location>
</feature>
<evidence type="ECO:0000313" key="15">
    <source>
        <dbReference type="Proteomes" id="UP000004080"/>
    </source>
</evidence>
<dbReference type="InterPro" id="IPR050222">
    <property type="entry name" value="MATE_MdtK"/>
</dbReference>
<comment type="function">
    <text evidence="1">Multidrug efflux pump.</text>
</comment>
<reference evidence="14 15" key="1">
    <citation type="journal article" date="2012" name="J. Bacteriol.">
        <title>Genome of Bacillus macauensis ZFHKF-1, a Long-Chain-Forming Bacterium.</title>
        <authorList>
            <person name="Cai L."/>
            <person name="Zhang T."/>
        </authorList>
    </citation>
    <scope>NUCLEOTIDE SEQUENCE [LARGE SCALE GENOMIC DNA]</scope>
    <source>
        <strain evidence="14 15">ZFHKF-1</strain>
    </source>
</reference>